<feature type="transmembrane region" description="Helical" evidence="8">
    <location>
        <begin position="184"/>
        <end position="206"/>
    </location>
</feature>
<evidence type="ECO:0000259" key="11">
    <source>
        <dbReference type="Pfam" id="PF21082"/>
    </source>
</evidence>
<dbReference type="Gene3D" id="1.10.287.1260">
    <property type="match status" value="1"/>
</dbReference>
<evidence type="ECO:0000313" key="13">
    <source>
        <dbReference type="EMBL" id="AEH08949.1"/>
    </source>
</evidence>
<keyword evidence="9" id="KW-0732">Signal</keyword>
<dbReference type="Pfam" id="PF21082">
    <property type="entry name" value="MS_channel_3rd"/>
    <property type="match status" value="1"/>
</dbReference>
<evidence type="ECO:0000256" key="8">
    <source>
        <dbReference type="SAM" id="Phobius"/>
    </source>
</evidence>
<dbReference type="SUPFAM" id="SSF82689">
    <property type="entry name" value="Mechanosensitive channel protein MscS (YggB), C-terminal domain"/>
    <property type="match status" value="1"/>
</dbReference>
<keyword evidence="3" id="KW-1003">Cell membrane</keyword>
<dbReference type="InterPro" id="IPR049142">
    <property type="entry name" value="MS_channel_1st"/>
</dbReference>
<dbReference type="Pfam" id="PF00924">
    <property type="entry name" value="MS_channel_2nd"/>
    <property type="match status" value="1"/>
</dbReference>
<feature type="chain" id="PRO_5038565719" evidence="9">
    <location>
        <begin position="23"/>
        <end position="428"/>
    </location>
</feature>
<dbReference type="GO" id="GO:0005886">
    <property type="term" value="C:plasma membrane"/>
    <property type="evidence" value="ECO:0007669"/>
    <property type="project" value="UniProtKB-SubCell"/>
</dbReference>
<gene>
    <name evidence="13" type="ordered locus">FsymDg_1487</name>
</gene>
<feature type="domain" description="Mechanosensitive ion channel MscS C-terminal" evidence="11">
    <location>
        <begin position="275"/>
        <end position="362"/>
    </location>
</feature>
<name>F8B2W7_9ACTN</name>
<protein>
    <submittedName>
        <fullName evidence="13">MscS Mechanosensitive ion channel</fullName>
    </submittedName>
</protein>
<evidence type="ECO:0000256" key="7">
    <source>
        <dbReference type="SAM" id="MobiDB-lite"/>
    </source>
</evidence>
<evidence type="ECO:0000256" key="6">
    <source>
        <dbReference type="ARBA" id="ARBA00023136"/>
    </source>
</evidence>
<dbReference type="HOGENOM" id="CLU_037945_8_1_11"/>
<dbReference type="InterPro" id="IPR045276">
    <property type="entry name" value="YbiO_bact"/>
</dbReference>
<evidence type="ECO:0000256" key="1">
    <source>
        <dbReference type="ARBA" id="ARBA00004651"/>
    </source>
</evidence>
<comment type="subcellular location">
    <subcellularLocation>
        <location evidence="1">Cell membrane</location>
        <topology evidence="1">Multi-pass membrane protein</topology>
    </subcellularLocation>
</comment>
<sequence length="428" mass="45565" precursor="true">MANSPFLLAQSFGSLLPSAAEASSAAPSPAASVSAPVPTPTDIPPPSSLDQLRNALQNACGDQPGVLCRTVYDITHSQYLAGGADVFVGTPLKIVLILVAAFLIRSLLHRFIVRTTRRASSGNSGGLLRSGRTVLLGAFGDPTVLLERRRQRAETVGSLLRSVTSIIVFGIAFVTILGELDINLAPIVASAGIVGVAVGFGAQNLVRDFLAGMFMLLEDQYGVGDVIDVGPVSGNVEAVSLRVTRLRDVEGTVWYVRNGEIARVGNKGQQWARTVLDVPLDYDTDVATAKRILKRTADKLWTDPRFAAAILEEPEVWGMETMTADGYTLRVIVKTQPLKQWDIARALRERFRAALDAEGIELGSVQRSEVVMIDDDEEEKRPGADEEEDGGADPRAAANVTDSGPIAELPRPARSPVGRSSGPASGSS</sequence>
<dbReference type="PANTHER" id="PTHR30460:SF0">
    <property type="entry name" value="MODERATE CONDUCTANCE MECHANOSENSITIVE CHANNEL YBIO"/>
    <property type="match status" value="1"/>
</dbReference>
<evidence type="ECO:0000313" key="14">
    <source>
        <dbReference type="Proteomes" id="UP000001549"/>
    </source>
</evidence>
<dbReference type="Gene3D" id="3.30.70.100">
    <property type="match status" value="1"/>
</dbReference>
<keyword evidence="6 8" id="KW-0472">Membrane</keyword>
<evidence type="ECO:0000256" key="2">
    <source>
        <dbReference type="ARBA" id="ARBA00008017"/>
    </source>
</evidence>
<evidence type="ECO:0000256" key="3">
    <source>
        <dbReference type="ARBA" id="ARBA00022475"/>
    </source>
</evidence>
<dbReference type="PANTHER" id="PTHR30460">
    <property type="entry name" value="MODERATE CONDUCTANCE MECHANOSENSITIVE CHANNEL YBIO"/>
    <property type="match status" value="1"/>
</dbReference>
<keyword evidence="14" id="KW-1185">Reference proteome</keyword>
<dbReference type="GO" id="GO:0008381">
    <property type="term" value="F:mechanosensitive monoatomic ion channel activity"/>
    <property type="evidence" value="ECO:0007669"/>
    <property type="project" value="InterPro"/>
</dbReference>
<proteinExistence type="inferred from homology"/>
<feature type="domain" description="Mechanosensitive ion channel transmembrane helices 2/3" evidence="12">
    <location>
        <begin position="163"/>
        <end position="203"/>
    </location>
</feature>
<dbReference type="SUPFAM" id="SSF82861">
    <property type="entry name" value="Mechanosensitive channel protein MscS (YggB), transmembrane region"/>
    <property type="match status" value="1"/>
</dbReference>
<feature type="region of interest" description="Disordered" evidence="7">
    <location>
        <begin position="368"/>
        <end position="428"/>
    </location>
</feature>
<feature type="signal peptide" evidence="9">
    <location>
        <begin position="1"/>
        <end position="22"/>
    </location>
</feature>
<dbReference type="InterPro" id="IPR049278">
    <property type="entry name" value="MS_channel_C"/>
</dbReference>
<keyword evidence="5 8" id="KW-1133">Transmembrane helix</keyword>
<evidence type="ECO:0000256" key="5">
    <source>
        <dbReference type="ARBA" id="ARBA00022989"/>
    </source>
</evidence>
<feature type="transmembrane region" description="Helical" evidence="8">
    <location>
        <begin position="158"/>
        <end position="178"/>
    </location>
</feature>
<dbReference type="InterPro" id="IPR011066">
    <property type="entry name" value="MscS_channel_C_sf"/>
</dbReference>
<dbReference type="InterPro" id="IPR010920">
    <property type="entry name" value="LSM_dom_sf"/>
</dbReference>
<evidence type="ECO:0000259" key="12">
    <source>
        <dbReference type="Pfam" id="PF21088"/>
    </source>
</evidence>
<dbReference type="STRING" id="656024.FsymDg_1487"/>
<dbReference type="KEGG" id="fsy:FsymDg_1487"/>
<feature type="compositionally biased region" description="Low complexity" evidence="7">
    <location>
        <begin position="27"/>
        <end position="36"/>
    </location>
</feature>
<evidence type="ECO:0000256" key="4">
    <source>
        <dbReference type="ARBA" id="ARBA00022692"/>
    </source>
</evidence>
<reference evidence="13 14" key="1">
    <citation type="submission" date="2011-05" db="EMBL/GenBank/DDBJ databases">
        <title>Complete sequence of chromosome of Frankia symbiont of Datisca glomerata.</title>
        <authorList>
            <consortium name="US DOE Joint Genome Institute"/>
            <person name="Lucas S."/>
            <person name="Han J."/>
            <person name="Lapidus A."/>
            <person name="Cheng J.-F."/>
            <person name="Goodwin L."/>
            <person name="Pitluck S."/>
            <person name="Peters L."/>
            <person name="Mikhailova N."/>
            <person name="Chertkov O."/>
            <person name="Teshima H."/>
            <person name="Han C."/>
            <person name="Tapia R."/>
            <person name="Land M."/>
            <person name="Hauser L."/>
            <person name="Kyrpides N."/>
            <person name="Ivanova N."/>
            <person name="Pagani I."/>
            <person name="Berry A."/>
            <person name="Pawlowski K."/>
            <person name="Persson T."/>
            <person name="Vanden Heuvel B."/>
            <person name="Benson D."/>
            <person name="Woyke T."/>
        </authorList>
    </citation>
    <scope>NUCLEOTIDE SEQUENCE [LARGE SCALE GENOMIC DNA]</scope>
    <source>
        <strain evidence="14">4085684</strain>
    </source>
</reference>
<dbReference type="AlphaFoldDB" id="F8B2W7"/>
<organism evidence="13 14">
    <name type="scientific">Candidatus Protofrankia datiscae</name>
    <dbReference type="NCBI Taxonomy" id="2716812"/>
    <lineage>
        <taxon>Bacteria</taxon>
        <taxon>Bacillati</taxon>
        <taxon>Actinomycetota</taxon>
        <taxon>Actinomycetes</taxon>
        <taxon>Frankiales</taxon>
        <taxon>Frankiaceae</taxon>
        <taxon>Protofrankia</taxon>
    </lineage>
</organism>
<comment type="similarity">
    <text evidence="2">Belongs to the MscS (TC 1.A.23) family.</text>
</comment>
<dbReference type="InterPro" id="IPR006685">
    <property type="entry name" value="MscS_channel_2nd"/>
</dbReference>
<dbReference type="EMBL" id="CP002801">
    <property type="protein sequence ID" value="AEH08949.1"/>
    <property type="molecule type" value="Genomic_DNA"/>
</dbReference>
<dbReference type="InterPro" id="IPR011014">
    <property type="entry name" value="MscS_channel_TM-2"/>
</dbReference>
<dbReference type="FunFam" id="1.10.287.1260:FF:000005">
    <property type="entry name" value="Mechanosensitive ion channel family protein"/>
    <property type="match status" value="1"/>
</dbReference>
<keyword evidence="4 8" id="KW-0812">Transmembrane</keyword>
<evidence type="ECO:0000256" key="9">
    <source>
        <dbReference type="SAM" id="SignalP"/>
    </source>
</evidence>
<feature type="region of interest" description="Disordered" evidence="7">
    <location>
        <begin position="27"/>
        <end position="47"/>
    </location>
</feature>
<feature type="compositionally biased region" description="Pro residues" evidence="7">
    <location>
        <begin position="37"/>
        <end position="47"/>
    </location>
</feature>
<dbReference type="InterPro" id="IPR023408">
    <property type="entry name" value="MscS_beta-dom_sf"/>
</dbReference>
<dbReference type="Gene3D" id="2.30.30.60">
    <property type="match status" value="1"/>
</dbReference>
<dbReference type="Pfam" id="PF21088">
    <property type="entry name" value="MS_channel_1st"/>
    <property type="match status" value="1"/>
</dbReference>
<dbReference type="SUPFAM" id="SSF50182">
    <property type="entry name" value="Sm-like ribonucleoproteins"/>
    <property type="match status" value="1"/>
</dbReference>
<evidence type="ECO:0000259" key="10">
    <source>
        <dbReference type="Pfam" id="PF00924"/>
    </source>
</evidence>
<feature type="transmembrane region" description="Helical" evidence="8">
    <location>
        <begin position="86"/>
        <end position="108"/>
    </location>
</feature>
<dbReference type="FunFam" id="2.30.30.60:FF:000001">
    <property type="entry name" value="MscS Mechanosensitive ion channel"/>
    <property type="match status" value="1"/>
</dbReference>
<dbReference type="Proteomes" id="UP000001549">
    <property type="component" value="Chromosome"/>
</dbReference>
<dbReference type="eggNOG" id="COG0668">
    <property type="taxonomic scope" value="Bacteria"/>
</dbReference>
<feature type="domain" description="Mechanosensitive ion channel MscS" evidence="10">
    <location>
        <begin position="204"/>
        <end position="262"/>
    </location>
</feature>
<accession>F8B2W7</accession>
<dbReference type="RefSeq" id="WP_013872913.1">
    <property type="nucleotide sequence ID" value="NC_015656.1"/>
</dbReference>